<gene>
    <name evidence="1" type="primary">Dsim\GD25886</name>
    <name evidence="1" type="ORF">Dsim_GD25886</name>
</gene>
<sequence>MAPGQDAEHKKGARSTGNRFMVLDKDVDMDMGRSSADRIGSGELLSLSIA</sequence>
<dbReference type="PhylomeDB" id="B4QBP3"/>
<keyword evidence="2" id="KW-1185">Reference proteome</keyword>
<name>B4QBP3_DROSI</name>
<dbReference type="Proteomes" id="UP000000304">
    <property type="component" value="Chromosome 2R"/>
</dbReference>
<dbReference type="AlphaFoldDB" id="B4QBP3"/>
<dbReference type="OMA" id="FMVLDKD"/>
<reference evidence="1 2" key="1">
    <citation type="journal article" date="2007" name="Nature">
        <title>Evolution of genes and genomes on the Drosophila phylogeny.</title>
        <authorList>
            <consortium name="Drosophila 12 Genomes Consortium"/>
            <person name="Clark A.G."/>
            <person name="Eisen M.B."/>
            <person name="Smith D.R."/>
            <person name="Bergman C.M."/>
            <person name="Oliver B."/>
            <person name="Markow T.A."/>
            <person name="Kaufman T.C."/>
            <person name="Kellis M."/>
            <person name="Gelbart W."/>
            <person name="Iyer V.N."/>
            <person name="Pollard D.A."/>
            <person name="Sackton T.B."/>
            <person name="Larracuente A.M."/>
            <person name="Singh N.D."/>
            <person name="Abad J.P."/>
            <person name="Abt D.N."/>
            <person name="Adryan B."/>
            <person name="Aguade M."/>
            <person name="Akashi H."/>
            <person name="Anderson W.W."/>
            <person name="Aquadro C.F."/>
            <person name="Ardell D.H."/>
            <person name="Arguello R."/>
            <person name="Artieri C.G."/>
            <person name="Barbash D.A."/>
            <person name="Barker D."/>
            <person name="Barsanti P."/>
            <person name="Batterham P."/>
            <person name="Batzoglou S."/>
            <person name="Begun D."/>
            <person name="Bhutkar A."/>
            <person name="Blanco E."/>
            <person name="Bosak S.A."/>
            <person name="Bradley R.K."/>
            <person name="Brand A.D."/>
            <person name="Brent M.R."/>
            <person name="Brooks A.N."/>
            <person name="Brown R.H."/>
            <person name="Butlin R.K."/>
            <person name="Caggese C."/>
            <person name="Calvi B.R."/>
            <person name="Bernardo de Carvalho A."/>
            <person name="Caspi A."/>
            <person name="Castrezana S."/>
            <person name="Celniker S.E."/>
            <person name="Chang J.L."/>
            <person name="Chapple C."/>
            <person name="Chatterji S."/>
            <person name="Chinwalla A."/>
            <person name="Civetta A."/>
            <person name="Clifton S.W."/>
            <person name="Comeron J.M."/>
            <person name="Costello J.C."/>
            <person name="Coyne J.A."/>
            <person name="Daub J."/>
            <person name="David R.G."/>
            <person name="Delcher A.L."/>
            <person name="Delehaunty K."/>
            <person name="Do C.B."/>
            <person name="Ebling H."/>
            <person name="Edwards K."/>
            <person name="Eickbush T."/>
            <person name="Evans J.D."/>
            <person name="Filipski A."/>
            <person name="Findeiss S."/>
            <person name="Freyhult E."/>
            <person name="Fulton L."/>
            <person name="Fulton R."/>
            <person name="Garcia A.C."/>
            <person name="Gardiner A."/>
            <person name="Garfield D.A."/>
            <person name="Garvin B.E."/>
            <person name="Gibson G."/>
            <person name="Gilbert D."/>
            <person name="Gnerre S."/>
            <person name="Godfrey J."/>
            <person name="Good R."/>
            <person name="Gotea V."/>
            <person name="Gravely B."/>
            <person name="Greenberg A.J."/>
            <person name="Griffiths-Jones S."/>
            <person name="Gross S."/>
            <person name="Guigo R."/>
            <person name="Gustafson E.A."/>
            <person name="Haerty W."/>
            <person name="Hahn M.W."/>
            <person name="Halligan D.L."/>
            <person name="Halpern A.L."/>
            <person name="Halter G.M."/>
            <person name="Han M.V."/>
            <person name="Heger A."/>
            <person name="Hillier L."/>
            <person name="Hinrichs A.S."/>
            <person name="Holmes I."/>
            <person name="Hoskins R.A."/>
            <person name="Hubisz M.J."/>
            <person name="Hultmark D."/>
            <person name="Huntley M.A."/>
            <person name="Jaffe D.B."/>
            <person name="Jagadeeshan S."/>
            <person name="Jeck W.R."/>
            <person name="Johnson J."/>
            <person name="Jones C.D."/>
            <person name="Jordan W.C."/>
            <person name="Karpen G.H."/>
            <person name="Kataoka E."/>
            <person name="Keightley P.D."/>
            <person name="Kheradpour P."/>
            <person name="Kirkness E.F."/>
            <person name="Koerich L.B."/>
            <person name="Kristiansen K."/>
            <person name="Kudrna D."/>
            <person name="Kulathinal R.J."/>
            <person name="Kumar S."/>
            <person name="Kwok R."/>
            <person name="Lander E."/>
            <person name="Langley C.H."/>
            <person name="Lapoint R."/>
            <person name="Lazzaro B.P."/>
            <person name="Lee S.J."/>
            <person name="Levesque L."/>
            <person name="Li R."/>
            <person name="Lin C.F."/>
            <person name="Lin M.F."/>
            <person name="Lindblad-Toh K."/>
            <person name="Llopart A."/>
            <person name="Long M."/>
            <person name="Low L."/>
            <person name="Lozovsky E."/>
            <person name="Lu J."/>
            <person name="Luo M."/>
            <person name="Machado C.A."/>
            <person name="Makalowski W."/>
            <person name="Marzo M."/>
            <person name="Matsuda M."/>
            <person name="Matzkin L."/>
            <person name="McAllister B."/>
            <person name="McBride C.S."/>
            <person name="McKernan B."/>
            <person name="McKernan K."/>
            <person name="Mendez-Lago M."/>
            <person name="Minx P."/>
            <person name="Mollenhauer M.U."/>
            <person name="Montooth K."/>
            <person name="Mount S.M."/>
            <person name="Mu X."/>
            <person name="Myers E."/>
            <person name="Negre B."/>
            <person name="Newfeld S."/>
            <person name="Nielsen R."/>
            <person name="Noor M.A."/>
            <person name="O'Grady P."/>
            <person name="Pachter L."/>
            <person name="Papaceit M."/>
            <person name="Parisi M.J."/>
            <person name="Parisi M."/>
            <person name="Parts L."/>
            <person name="Pedersen J.S."/>
            <person name="Pesole G."/>
            <person name="Phillippy A.M."/>
            <person name="Ponting C.P."/>
            <person name="Pop M."/>
            <person name="Porcelli D."/>
            <person name="Powell J.R."/>
            <person name="Prohaska S."/>
            <person name="Pruitt K."/>
            <person name="Puig M."/>
            <person name="Quesneville H."/>
            <person name="Ram K.R."/>
            <person name="Rand D."/>
            <person name="Rasmussen M.D."/>
            <person name="Reed L.K."/>
            <person name="Reenan R."/>
            <person name="Reily A."/>
            <person name="Remington K.A."/>
            <person name="Rieger T.T."/>
            <person name="Ritchie M.G."/>
            <person name="Robin C."/>
            <person name="Rogers Y.H."/>
            <person name="Rohde C."/>
            <person name="Rozas J."/>
            <person name="Rubenfield M.J."/>
            <person name="Ruiz A."/>
            <person name="Russo S."/>
            <person name="Salzberg S.L."/>
            <person name="Sanchez-Gracia A."/>
            <person name="Saranga D.J."/>
            <person name="Sato H."/>
            <person name="Schaeffer S.W."/>
            <person name="Schatz M.C."/>
            <person name="Schlenke T."/>
            <person name="Schwartz R."/>
            <person name="Segarra C."/>
            <person name="Singh R.S."/>
            <person name="Sirot L."/>
            <person name="Sirota M."/>
            <person name="Sisneros N.B."/>
            <person name="Smith C.D."/>
            <person name="Smith T.F."/>
            <person name="Spieth J."/>
            <person name="Stage D.E."/>
            <person name="Stark A."/>
            <person name="Stephan W."/>
            <person name="Strausberg R.L."/>
            <person name="Strempel S."/>
            <person name="Sturgill D."/>
            <person name="Sutton G."/>
            <person name="Sutton G.G."/>
            <person name="Tao W."/>
            <person name="Teichmann S."/>
            <person name="Tobari Y.N."/>
            <person name="Tomimura Y."/>
            <person name="Tsolas J.M."/>
            <person name="Valente V.L."/>
            <person name="Venter E."/>
            <person name="Venter J.C."/>
            <person name="Vicario S."/>
            <person name="Vieira F.G."/>
            <person name="Vilella A.J."/>
            <person name="Villasante A."/>
            <person name="Walenz B."/>
            <person name="Wang J."/>
            <person name="Wasserman M."/>
            <person name="Watts T."/>
            <person name="Wilson D."/>
            <person name="Wilson R.K."/>
            <person name="Wing R.A."/>
            <person name="Wolfner M.F."/>
            <person name="Wong A."/>
            <person name="Wong G.K."/>
            <person name="Wu C.I."/>
            <person name="Wu G."/>
            <person name="Yamamoto D."/>
            <person name="Yang H.P."/>
            <person name="Yang S.P."/>
            <person name="Yorke J.A."/>
            <person name="Yoshida K."/>
            <person name="Zdobnov E."/>
            <person name="Zhang P."/>
            <person name="Zhang Y."/>
            <person name="Zimin A.V."/>
            <person name="Baldwin J."/>
            <person name="Abdouelleil A."/>
            <person name="Abdulkadir J."/>
            <person name="Abebe A."/>
            <person name="Abera B."/>
            <person name="Abreu J."/>
            <person name="Acer S.C."/>
            <person name="Aftuck L."/>
            <person name="Alexander A."/>
            <person name="An P."/>
            <person name="Anderson E."/>
            <person name="Anderson S."/>
            <person name="Arachi H."/>
            <person name="Azer M."/>
            <person name="Bachantsang P."/>
            <person name="Barry A."/>
            <person name="Bayul T."/>
            <person name="Berlin A."/>
            <person name="Bessette D."/>
            <person name="Bloom T."/>
            <person name="Blye J."/>
            <person name="Boguslavskiy L."/>
            <person name="Bonnet C."/>
            <person name="Boukhgalter B."/>
            <person name="Bourzgui I."/>
            <person name="Brown A."/>
            <person name="Cahill P."/>
            <person name="Channer S."/>
            <person name="Cheshatsang Y."/>
            <person name="Chuda L."/>
            <person name="Citroen M."/>
            <person name="Collymore A."/>
            <person name="Cooke P."/>
            <person name="Costello M."/>
            <person name="D'Aco K."/>
            <person name="Daza R."/>
            <person name="De Haan G."/>
            <person name="DeGray S."/>
            <person name="DeMaso C."/>
            <person name="Dhargay N."/>
            <person name="Dooley K."/>
            <person name="Dooley E."/>
            <person name="Doricent M."/>
            <person name="Dorje P."/>
            <person name="Dorjee K."/>
            <person name="Dupes A."/>
            <person name="Elong R."/>
            <person name="Falk J."/>
            <person name="Farina A."/>
            <person name="Faro S."/>
            <person name="Ferguson D."/>
            <person name="Fisher S."/>
            <person name="Foley C.D."/>
            <person name="Franke A."/>
            <person name="Friedrich D."/>
            <person name="Gadbois L."/>
            <person name="Gearin G."/>
            <person name="Gearin C.R."/>
            <person name="Giannoukos G."/>
            <person name="Goode T."/>
            <person name="Graham J."/>
            <person name="Grandbois E."/>
            <person name="Grewal S."/>
            <person name="Gyaltsen K."/>
            <person name="Hafez N."/>
            <person name="Hagos B."/>
            <person name="Hall J."/>
            <person name="Henson C."/>
            <person name="Hollinger A."/>
            <person name="Honan T."/>
            <person name="Huard M.D."/>
            <person name="Hughes L."/>
            <person name="Hurhula B."/>
            <person name="Husby M.E."/>
            <person name="Kamat A."/>
            <person name="Kanga B."/>
            <person name="Kashin S."/>
            <person name="Khazanovich D."/>
            <person name="Kisner P."/>
            <person name="Lance K."/>
            <person name="Lara M."/>
            <person name="Lee W."/>
            <person name="Lennon N."/>
            <person name="Letendre F."/>
            <person name="LeVine R."/>
            <person name="Lipovsky A."/>
            <person name="Liu X."/>
            <person name="Liu J."/>
            <person name="Liu S."/>
            <person name="Lokyitsang T."/>
            <person name="Lokyitsang Y."/>
            <person name="Lubonja R."/>
            <person name="Lui A."/>
            <person name="MacDonald P."/>
            <person name="Magnisalis V."/>
            <person name="Maru K."/>
            <person name="Matthews C."/>
            <person name="McCusker W."/>
            <person name="McDonough S."/>
            <person name="Mehta T."/>
            <person name="Meldrim J."/>
            <person name="Meneus L."/>
            <person name="Mihai O."/>
            <person name="Mihalev A."/>
            <person name="Mihova T."/>
            <person name="Mittelman R."/>
            <person name="Mlenga V."/>
            <person name="Montmayeur A."/>
            <person name="Mulrain L."/>
            <person name="Navidi A."/>
            <person name="Naylor J."/>
            <person name="Negash T."/>
            <person name="Nguyen T."/>
            <person name="Nguyen N."/>
            <person name="Nicol R."/>
            <person name="Norbu C."/>
            <person name="Norbu N."/>
            <person name="Novod N."/>
            <person name="O'Neill B."/>
            <person name="Osman S."/>
            <person name="Markiewicz E."/>
            <person name="Oyono O.L."/>
            <person name="Patti C."/>
            <person name="Phunkhang P."/>
            <person name="Pierre F."/>
            <person name="Priest M."/>
            <person name="Raghuraman S."/>
            <person name="Rege F."/>
            <person name="Reyes R."/>
            <person name="Rise C."/>
            <person name="Rogov P."/>
            <person name="Ross K."/>
            <person name="Ryan E."/>
            <person name="Settipalli S."/>
            <person name="Shea T."/>
            <person name="Sherpa N."/>
            <person name="Shi L."/>
            <person name="Shih D."/>
            <person name="Sparrow T."/>
            <person name="Spaulding J."/>
            <person name="Stalker J."/>
            <person name="Stange-Thomann N."/>
            <person name="Stavropoulos S."/>
            <person name="Stone C."/>
            <person name="Strader C."/>
            <person name="Tesfaye S."/>
            <person name="Thomson T."/>
            <person name="Thoulutsang Y."/>
            <person name="Thoulutsang D."/>
            <person name="Topham K."/>
            <person name="Topping I."/>
            <person name="Tsamla T."/>
            <person name="Vassiliev H."/>
            <person name="Vo A."/>
            <person name="Wangchuk T."/>
            <person name="Wangdi T."/>
            <person name="Weiand M."/>
            <person name="Wilkinson J."/>
            <person name="Wilson A."/>
            <person name="Yadav S."/>
            <person name="Young G."/>
            <person name="Yu Q."/>
            <person name="Zembek L."/>
            <person name="Zhong D."/>
            <person name="Zimmer A."/>
            <person name="Zwirko Z."/>
            <person name="Jaffe D.B."/>
            <person name="Alvarez P."/>
            <person name="Brockman W."/>
            <person name="Butler J."/>
            <person name="Chin C."/>
            <person name="Gnerre S."/>
            <person name="Grabherr M."/>
            <person name="Kleber M."/>
            <person name="Mauceli E."/>
            <person name="MacCallum I."/>
        </authorList>
    </citation>
    <scope>NUCLEOTIDE SEQUENCE [LARGE SCALE GENOMIC DNA]</scope>
    <source>
        <strain evidence="2">white501</strain>
    </source>
</reference>
<organism evidence="1 2">
    <name type="scientific">Drosophila simulans</name>
    <name type="common">Fruit fly</name>
    <dbReference type="NCBI Taxonomy" id="7240"/>
    <lineage>
        <taxon>Eukaryota</taxon>
        <taxon>Metazoa</taxon>
        <taxon>Ecdysozoa</taxon>
        <taxon>Arthropoda</taxon>
        <taxon>Hexapoda</taxon>
        <taxon>Insecta</taxon>
        <taxon>Pterygota</taxon>
        <taxon>Neoptera</taxon>
        <taxon>Endopterygota</taxon>
        <taxon>Diptera</taxon>
        <taxon>Brachycera</taxon>
        <taxon>Muscomorpha</taxon>
        <taxon>Ephydroidea</taxon>
        <taxon>Drosophilidae</taxon>
        <taxon>Drosophila</taxon>
        <taxon>Sophophora</taxon>
    </lineage>
</organism>
<protein>
    <submittedName>
        <fullName evidence="1">GD25886</fullName>
    </submittedName>
</protein>
<dbReference type="HOGENOM" id="CLU_3126605_0_0_1"/>
<evidence type="ECO:0000313" key="1">
    <source>
        <dbReference type="EMBL" id="EDX06660.1"/>
    </source>
</evidence>
<proteinExistence type="predicted"/>
<dbReference type="EMBL" id="CM000362">
    <property type="protein sequence ID" value="EDX06660.1"/>
    <property type="molecule type" value="Genomic_DNA"/>
</dbReference>
<accession>B4QBP3</accession>
<evidence type="ECO:0000313" key="2">
    <source>
        <dbReference type="Proteomes" id="UP000000304"/>
    </source>
</evidence>